<dbReference type="GO" id="GO:0045490">
    <property type="term" value="P:pectin catabolic process"/>
    <property type="evidence" value="ECO:0007669"/>
    <property type="project" value="UniProtKB-UniPathway"/>
</dbReference>
<comment type="subcellular location">
    <subcellularLocation>
        <location evidence="1">Secreted</location>
        <location evidence="1">Cell wall</location>
    </subcellularLocation>
</comment>
<dbReference type="UniPathway" id="UPA00545">
    <property type="reaction ID" value="UER00823"/>
</dbReference>
<protein>
    <submittedName>
        <fullName evidence="7">Pectinesterase/pectinesterase inhibitor PPE8B</fullName>
    </submittedName>
</protein>
<evidence type="ECO:0000256" key="4">
    <source>
        <dbReference type="ARBA" id="ARBA00022801"/>
    </source>
</evidence>
<dbReference type="AlphaFoldDB" id="A0A392Q8M4"/>
<organism evidence="7 8">
    <name type="scientific">Trifolium medium</name>
    <dbReference type="NCBI Taxonomy" id="97028"/>
    <lineage>
        <taxon>Eukaryota</taxon>
        <taxon>Viridiplantae</taxon>
        <taxon>Streptophyta</taxon>
        <taxon>Embryophyta</taxon>
        <taxon>Tracheophyta</taxon>
        <taxon>Spermatophyta</taxon>
        <taxon>Magnoliopsida</taxon>
        <taxon>eudicotyledons</taxon>
        <taxon>Gunneridae</taxon>
        <taxon>Pentapetalae</taxon>
        <taxon>rosids</taxon>
        <taxon>fabids</taxon>
        <taxon>Fabales</taxon>
        <taxon>Fabaceae</taxon>
        <taxon>Papilionoideae</taxon>
        <taxon>50 kb inversion clade</taxon>
        <taxon>NPAAA clade</taxon>
        <taxon>Hologalegina</taxon>
        <taxon>IRL clade</taxon>
        <taxon>Trifolieae</taxon>
        <taxon>Trifolium</taxon>
    </lineage>
</organism>
<accession>A0A392Q8M4</accession>
<keyword evidence="5" id="KW-0063">Aspartyl esterase</keyword>
<keyword evidence="8" id="KW-1185">Reference proteome</keyword>
<evidence type="ECO:0000256" key="1">
    <source>
        <dbReference type="ARBA" id="ARBA00004191"/>
    </source>
</evidence>
<dbReference type="InterPro" id="IPR000070">
    <property type="entry name" value="Pectinesterase_cat"/>
</dbReference>
<dbReference type="Pfam" id="PF01095">
    <property type="entry name" value="Pectinesterase"/>
    <property type="match status" value="1"/>
</dbReference>
<proteinExistence type="predicted"/>
<dbReference type="GO" id="GO:0042545">
    <property type="term" value="P:cell wall modification"/>
    <property type="evidence" value="ECO:0007669"/>
    <property type="project" value="InterPro"/>
</dbReference>
<dbReference type="SUPFAM" id="SSF51126">
    <property type="entry name" value="Pectin lyase-like"/>
    <property type="match status" value="1"/>
</dbReference>
<evidence type="ECO:0000313" key="8">
    <source>
        <dbReference type="Proteomes" id="UP000265520"/>
    </source>
</evidence>
<evidence type="ECO:0000259" key="6">
    <source>
        <dbReference type="Pfam" id="PF01095"/>
    </source>
</evidence>
<name>A0A392Q8M4_9FABA</name>
<dbReference type="PANTHER" id="PTHR31707">
    <property type="entry name" value="PECTINESTERASE"/>
    <property type="match status" value="1"/>
</dbReference>
<evidence type="ECO:0000313" key="7">
    <source>
        <dbReference type="EMBL" id="MCI20199.1"/>
    </source>
</evidence>
<feature type="domain" description="Pectinesterase catalytic" evidence="6">
    <location>
        <begin position="57"/>
        <end position="140"/>
    </location>
</feature>
<keyword evidence="3" id="KW-0134">Cell wall</keyword>
<dbReference type="Proteomes" id="UP000265520">
    <property type="component" value="Unassembled WGS sequence"/>
</dbReference>
<dbReference type="GO" id="GO:0030599">
    <property type="term" value="F:pectinesterase activity"/>
    <property type="evidence" value="ECO:0007669"/>
    <property type="project" value="InterPro"/>
</dbReference>
<reference evidence="7 8" key="1">
    <citation type="journal article" date="2018" name="Front. Plant Sci.">
        <title>Red Clover (Trifolium pratense) and Zigzag Clover (T. medium) - A Picture of Genomic Similarities and Differences.</title>
        <authorList>
            <person name="Dluhosova J."/>
            <person name="Istvanek J."/>
            <person name="Nedelnik J."/>
            <person name="Repkova J."/>
        </authorList>
    </citation>
    <scope>NUCLEOTIDE SEQUENCE [LARGE SCALE GENOMIC DNA]</scope>
    <source>
        <strain evidence="8">cv. 10/8</strain>
        <tissue evidence="7">Leaf</tissue>
    </source>
</reference>
<dbReference type="InterPro" id="IPR011050">
    <property type="entry name" value="Pectin_lyase_fold/virulence"/>
</dbReference>
<keyword evidence="4" id="KW-0378">Hydrolase</keyword>
<evidence type="ECO:0000256" key="3">
    <source>
        <dbReference type="ARBA" id="ARBA00022512"/>
    </source>
</evidence>
<evidence type="ECO:0000256" key="5">
    <source>
        <dbReference type="ARBA" id="ARBA00023085"/>
    </source>
</evidence>
<dbReference type="InterPro" id="IPR012334">
    <property type="entry name" value="Pectin_lyas_fold"/>
</dbReference>
<comment type="pathway">
    <text evidence="2">Glycan metabolism; pectin degradation; 2-dehydro-3-deoxy-D-gluconate from pectin: step 1/5.</text>
</comment>
<comment type="caution">
    <text evidence="7">The sequence shown here is derived from an EMBL/GenBank/DDBJ whole genome shotgun (WGS) entry which is preliminary data.</text>
</comment>
<sequence length="154" mass="16813">MTKIDIVNSLIKKLLNKVKANTISHDDFTNQGCRFPSWVSPRVEKLLMITNAKQSYDVVVVVGGSGNFTNVMDAVNSAPDSSRNCYIIFVKKGIYTENVEINRANIVIVGEGMDATIITSSLSSAKNGLTTYKTATFGKDTQTPFLPLLKDSDS</sequence>
<dbReference type="EMBL" id="LXQA010118666">
    <property type="protein sequence ID" value="MCI20199.1"/>
    <property type="molecule type" value="Genomic_DNA"/>
</dbReference>
<dbReference type="Gene3D" id="2.160.20.10">
    <property type="entry name" value="Single-stranded right-handed beta-helix, Pectin lyase-like"/>
    <property type="match status" value="1"/>
</dbReference>
<keyword evidence="3" id="KW-0964">Secreted</keyword>
<evidence type="ECO:0000256" key="2">
    <source>
        <dbReference type="ARBA" id="ARBA00005184"/>
    </source>
</evidence>